<feature type="domain" description="HTH tetR-type" evidence="5">
    <location>
        <begin position="17"/>
        <end position="78"/>
    </location>
</feature>
<feature type="DNA-binding region" description="H-T-H motif" evidence="4">
    <location>
        <begin position="41"/>
        <end position="60"/>
    </location>
</feature>
<keyword evidence="7" id="KW-1185">Reference proteome</keyword>
<evidence type="ECO:0000256" key="1">
    <source>
        <dbReference type="ARBA" id="ARBA00023015"/>
    </source>
</evidence>
<name>A0A1W2ECQ7_KIBAR</name>
<dbReference type="Pfam" id="PF21313">
    <property type="entry name" value="EthR_C"/>
    <property type="match status" value="1"/>
</dbReference>
<dbReference type="InterPro" id="IPR001647">
    <property type="entry name" value="HTH_TetR"/>
</dbReference>
<dbReference type="InterPro" id="IPR036271">
    <property type="entry name" value="Tet_transcr_reg_TetR-rel_C_sf"/>
</dbReference>
<proteinExistence type="predicted"/>
<dbReference type="Gene3D" id="1.10.10.60">
    <property type="entry name" value="Homeodomain-like"/>
    <property type="match status" value="1"/>
</dbReference>
<protein>
    <submittedName>
        <fullName evidence="6">Transcriptional regulator, TetR family</fullName>
    </submittedName>
</protein>
<dbReference type="Proteomes" id="UP000192674">
    <property type="component" value="Unassembled WGS sequence"/>
</dbReference>
<evidence type="ECO:0000313" key="6">
    <source>
        <dbReference type="EMBL" id="SMD06878.1"/>
    </source>
</evidence>
<dbReference type="PANTHER" id="PTHR30055:SF234">
    <property type="entry name" value="HTH-TYPE TRANSCRIPTIONAL REGULATOR BETI"/>
    <property type="match status" value="1"/>
</dbReference>
<reference evidence="6 7" key="1">
    <citation type="submission" date="2017-04" db="EMBL/GenBank/DDBJ databases">
        <authorList>
            <person name="Afonso C.L."/>
            <person name="Miller P.J."/>
            <person name="Scott M.A."/>
            <person name="Spackman E."/>
            <person name="Goraichik I."/>
            <person name="Dimitrov K.M."/>
            <person name="Suarez D.L."/>
            <person name="Swayne D.E."/>
        </authorList>
    </citation>
    <scope>NUCLEOTIDE SEQUENCE [LARGE SCALE GENOMIC DNA]</scope>
    <source>
        <strain evidence="6 7">DSM 43828</strain>
    </source>
</reference>
<evidence type="ECO:0000259" key="5">
    <source>
        <dbReference type="PROSITE" id="PS50977"/>
    </source>
</evidence>
<dbReference type="PANTHER" id="PTHR30055">
    <property type="entry name" value="HTH-TYPE TRANSCRIPTIONAL REGULATOR RUTR"/>
    <property type="match status" value="1"/>
</dbReference>
<dbReference type="Gene3D" id="1.10.357.10">
    <property type="entry name" value="Tetracycline Repressor, domain 2"/>
    <property type="match status" value="1"/>
</dbReference>
<evidence type="ECO:0000256" key="4">
    <source>
        <dbReference type="PROSITE-ProRule" id="PRU00335"/>
    </source>
</evidence>
<dbReference type="Pfam" id="PF00440">
    <property type="entry name" value="TetR_N"/>
    <property type="match status" value="1"/>
</dbReference>
<dbReference type="AlphaFoldDB" id="A0A1W2ECQ7"/>
<sequence length="206" mass="22865">MPSVTRSNKTARKERRDAMEQRVITATEQLVRDGESFAELSVEQLASAAGISRSTFYVHFEDKGDLARRMTKGVIAELEGVSGEWWATADRADREQLRTAVNAIIDVYQRRGAAFTTVSQAAAYDSTVAEELRGLMQRLIVATRDAIELGQAAGVMRPVEPKETAAVITWMIERVGHQLLRQTDPSGHAKIADTLTDIIWSTLYRA</sequence>
<keyword evidence="3" id="KW-0804">Transcription</keyword>
<dbReference type="InterPro" id="IPR049397">
    <property type="entry name" value="EthR_C"/>
</dbReference>
<keyword evidence="2 4" id="KW-0238">DNA-binding</keyword>
<accession>A0A1W2ECQ7</accession>
<dbReference type="SUPFAM" id="SSF48498">
    <property type="entry name" value="Tetracyclin repressor-like, C-terminal domain"/>
    <property type="match status" value="1"/>
</dbReference>
<organism evidence="6 7">
    <name type="scientific">Kibdelosporangium aridum</name>
    <dbReference type="NCBI Taxonomy" id="2030"/>
    <lineage>
        <taxon>Bacteria</taxon>
        <taxon>Bacillati</taxon>
        <taxon>Actinomycetota</taxon>
        <taxon>Actinomycetes</taxon>
        <taxon>Pseudonocardiales</taxon>
        <taxon>Pseudonocardiaceae</taxon>
        <taxon>Kibdelosporangium</taxon>
    </lineage>
</organism>
<dbReference type="InterPro" id="IPR009057">
    <property type="entry name" value="Homeodomain-like_sf"/>
</dbReference>
<dbReference type="OrthoDB" id="5112469at2"/>
<evidence type="ECO:0000313" key="7">
    <source>
        <dbReference type="Proteomes" id="UP000192674"/>
    </source>
</evidence>
<keyword evidence="1" id="KW-0805">Transcription regulation</keyword>
<dbReference type="EMBL" id="FWXV01000003">
    <property type="protein sequence ID" value="SMD06878.1"/>
    <property type="molecule type" value="Genomic_DNA"/>
</dbReference>
<dbReference type="SUPFAM" id="SSF46689">
    <property type="entry name" value="Homeodomain-like"/>
    <property type="match status" value="1"/>
</dbReference>
<gene>
    <name evidence="6" type="ORF">SAMN05661093_04149</name>
</gene>
<dbReference type="GO" id="GO:0003700">
    <property type="term" value="F:DNA-binding transcription factor activity"/>
    <property type="evidence" value="ECO:0007669"/>
    <property type="project" value="TreeGrafter"/>
</dbReference>
<dbReference type="PROSITE" id="PS50977">
    <property type="entry name" value="HTH_TETR_2"/>
    <property type="match status" value="1"/>
</dbReference>
<dbReference type="GO" id="GO:0000976">
    <property type="term" value="F:transcription cis-regulatory region binding"/>
    <property type="evidence" value="ECO:0007669"/>
    <property type="project" value="TreeGrafter"/>
</dbReference>
<dbReference type="RefSeq" id="WP_084428505.1">
    <property type="nucleotide sequence ID" value="NZ_FWXV01000003.1"/>
</dbReference>
<evidence type="ECO:0000256" key="2">
    <source>
        <dbReference type="ARBA" id="ARBA00023125"/>
    </source>
</evidence>
<dbReference type="InterPro" id="IPR050109">
    <property type="entry name" value="HTH-type_TetR-like_transc_reg"/>
</dbReference>
<evidence type="ECO:0000256" key="3">
    <source>
        <dbReference type="ARBA" id="ARBA00023163"/>
    </source>
</evidence>